<keyword evidence="3" id="KW-0349">Heme</keyword>
<evidence type="ECO:0000313" key="9">
    <source>
        <dbReference type="Proteomes" id="UP001172457"/>
    </source>
</evidence>
<protein>
    <recommendedName>
        <fullName evidence="10">Cytochrome P450</fullName>
    </recommendedName>
</protein>
<keyword evidence="7" id="KW-0472">Membrane</keyword>
<dbReference type="PANTHER" id="PTHR47950">
    <property type="entry name" value="CYTOCHROME P450, FAMILY 76, SUBFAMILY C, POLYPEPTIDE 5-RELATED"/>
    <property type="match status" value="1"/>
</dbReference>
<evidence type="ECO:0000313" key="8">
    <source>
        <dbReference type="EMBL" id="KAJ9546258.1"/>
    </source>
</evidence>
<dbReference type="InterPro" id="IPR001128">
    <property type="entry name" value="Cyt_P450"/>
</dbReference>
<keyword evidence="4" id="KW-0479">Metal-binding</keyword>
<dbReference type="PRINTS" id="PR00385">
    <property type="entry name" value="P450"/>
</dbReference>
<evidence type="ECO:0000256" key="3">
    <source>
        <dbReference type="ARBA" id="ARBA00022617"/>
    </source>
</evidence>
<keyword evidence="7" id="KW-1133">Transmembrane helix</keyword>
<comment type="similarity">
    <text evidence="2">Belongs to the cytochrome P450 family.</text>
</comment>
<keyword evidence="5" id="KW-0560">Oxidoreductase</keyword>
<evidence type="ECO:0008006" key="10">
    <source>
        <dbReference type="Google" id="ProtNLM"/>
    </source>
</evidence>
<gene>
    <name evidence="8" type="ORF">OSB04_025965</name>
</gene>
<accession>A0AA38SWM0</accession>
<organism evidence="8 9">
    <name type="scientific">Centaurea solstitialis</name>
    <name type="common">yellow star-thistle</name>
    <dbReference type="NCBI Taxonomy" id="347529"/>
    <lineage>
        <taxon>Eukaryota</taxon>
        <taxon>Viridiplantae</taxon>
        <taxon>Streptophyta</taxon>
        <taxon>Embryophyta</taxon>
        <taxon>Tracheophyta</taxon>
        <taxon>Spermatophyta</taxon>
        <taxon>Magnoliopsida</taxon>
        <taxon>eudicotyledons</taxon>
        <taxon>Gunneridae</taxon>
        <taxon>Pentapetalae</taxon>
        <taxon>asterids</taxon>
        <taxon>campanulids</taxon>
        <taxon>Asterales</taxon>
        <taxon>Asteraceae</taxon>
        <taxon>Carduoideae</taxon>
        <taxon>Cardueae</taxon>
        <taxon>Centaureinae</taxon>
        <taxon>Centaurea</taxon>
    </lineage>
</organism>
<sequence>MWKMRNNKAFKGEFKKDNEIVREIQMVAFNWVQCRSKGGCSSNNMTMNLETLTVKEIIMIILLISLPLLYFIFRLITNSSKRPPLPPGPYPWPIVGNLFQIRNDLHVHFAEMARVHGPLMSLRLGQKTLIIGSSSAAAQHILKTHDHVLSGRDFSRALIHQDNDELTVHNTNLAFTTEVGDSFRYLRNLYTSKPFSNKALESRVRLREGKITEMVKYIGSKGDKEDIDIKDVVSVTLINIMGNTLLSMDLLDFDGNGIGAGIKESIRILATTMKPPLADLFPTVLGRWGYEEWYKKIVHMIQEEFGNIWKDVLQMKRNGINVDSSDVKDFSDVLIEKGFTNQQINAMLEELFSAGTDSITLTTEWFIAELLRNQEVMRKARDEVMKMISANVVKESDLVHLPFLEACFKETLRLHPPAPLLLAHKATETCEVLGYTIPKDSQIWVNVWAIGRDPNIWDDPLDFKPERFIGSKLNYKGKDFEFLPFGSGRRMCPGEAMASKTTLLIVASLILNFDWFLPNMNHGDIDMAEEFDIPMRKKDPLHVTFKIREQSKWQTKVVVQNNTMNLETLTTGEIIMIILLIPLPLLYFFFRLITNSSKQPPLPPGPYPWPIVGNLFQIRNDLHVHFAEMARVHGPLMSLRLGQKTLIIGSSPAAAQHILKTHDHMLSGRDLSLALIQDNDEPTVHNANLALTTEYGDGYRHLRNLYTSKLFSNKALESRVRLREGKIREIVKYIGSKGDKEDIVIKDVVFVTAINIMGNTLLSMDLLDFEGNGIGAGIKESIRRLAIAMMPPLADLFPTVLGRWGYEEWYKKVVHMIQEEFGDIWKDGLQRKRNGGNVSSDLKDFSDVLIEKGFTNQQTNAMIEELFSAGTDSITLTTEWFIAELLRNQEVMQKARDEVIKMISANVVKELDLIHLPFLEACFKETLRLHPPAPLLLPHKATQTCEILGYTIPKDSQIWVNVWAIGRDPNTWDDPLDFKPERFIGSKLNYKGKDFEYLPFGGGRRMCPADAMASKTILLIVASLILNFDWFLPNMNHGDIDMAEEFDIPMRKKEPLHASRVRPSAAVQTCIQRIFVPNFHDHKTFVYSSATTS</sequence>
<dbReference type="PANTHER" id="PTHR47950:SF49">
    <property type="entry name" value="CYTOCHROME P450"/>
    <property type="match status" value="1"/>
</dbReference>
<keyword evidence="9" id="KW-1185">Reference proteome</keyword>
<keyword evidence="6" id="KW-0408">Iron</keyword>
<name>A0AA38SWM0_9ASTR</name>
<dbReference type="PRINTS" id="PR00463">
    <property type="entry name" value="EP450I"/>
</dbReference>
<keyword evidence="7" id="KW-0812">Transmembrane</keyword>
<dbReference type="GO" id="GO:0004497">
    <property type="term" value="F:monooxygenase activity"/>
    <property type="evidence" value="ECO:0007669"/>
    <property type="project" value="InterPro"/>
</dbReference>
<proteinExistence type="inferred from homology"/>
<evidence type="ECO:0000256" key="6">
    <source>
        <dbReference type="ARBA" id="ARBA00023004"/>
    </source>
</evidence>
<dbReference type="PROSITE" id="PS00086">
    <property type="entry name" value="CYTOCHROME_P450"/>
    <property type="match status" value="2"/>
</dbReference>
<dbReference type="Proteomes" id="UP001172457">
    <property type="component" value="Chromosome 6"/>
</dbReference>
<comment type="caution">
    <text evidence="8">The sequence shown here is derived from an EMBL/GenBank/DDBJ whole genome shotgun (WGS) entry which is preliminary data.</text>
</comment>
<evidence type="ECO:0000256" key="1">
    <source>
        <dbReference type="ARBA" id="ARBA00001971"/>
    </source>
</evidence>
<dbReference type="InterPro" id="IPR017972">
    <property type="entry name" value="Cyt_P450_CS"/>
</dbReference>
<dbReference type="InterPro" id="IPR036396">
    <property type="entry name" value="Cyt_P450_sf"/>
</dbReference>
<dbReference type="GO" id="GO:0016705">
    <property type="term" value="F:oxidoreductase activity, acting on paired donors, with incorporation or reduction of molecular oxygen"/>
    <property type="evidence" value="ECO:0007669"/>
    <property type="project" value="InterPro"/>
</dbReference>
<dbReference type="FunFam" id="1.10.630.10:FF:000007">
    <property type="entry name" value="Cytochrome P450 76C4"/>
    <property type="match status" value="2"/>
</dbReference>
<dbReference type="Gene3D" id="1.10.630.10">
    <property type="entry name" value="Cytochrome P450"/>
    <property type="match status" value="2"/>
</dbReference>
<dbReference type="Pfam" id="PF00067">
    <property type="entry name" value="p450"/>
    <property type="match status" value="2"/>
</dbReference>
<comment type="cofactor">
    <cofactor evidence="1">
        <name>heme</name>
        <dbReference type="ChEBI" id="CHEBI:30413"/>
    </cofactor>
</comment>
<evidence type="ECO:0000256" key="4">
    <source>
        <dbReference type="ARBA" id="ARBA00022723"/>
    </source>
</evidence>
<evidence type="ECO:0000256" key="7">
    <source>
        <dbReference type="SAM" id="Phobius"/>
    </source>
</evidence>
<evidence type="ECO:0000256" key="5">
    <source>
        <dbReference type="ARBA" id="ARBA00023002"/>
    </source>
</evidence>
<dbReference type="GO" id="GO:0005506">
    <property type="term" value="F:iron ion binding"/>
    <property type="evidence" value="ECO:0007669"/>
    <property type="project" value="InterPro"/>
</dbReference>
<dbReference type="InterPro" id="IPR002401">
    <property type="entry name" value="Cyt_P450_E_grp-I"/>
</dbReference>
<dbReference type="EMBL" id="JARYMX010000006">
    <property type="protein sequence ID" value="KAJ9546258.1"/>
    <property type="molecule type" value="Genomic_DNA"/>
</dbReference>
<dbReference type="GO" id="GO:0020037">
    <property type="term" value="F:heme binding"/>
    <property type="evidence" value="ECO:0007669"/>
    <property type="project" value="InterPro"/>
</dbReference>
<evidence type="ECO:0000256" key="2">
    <source>
        <dbReference type="ARBA" id="ARBA00010617"/>
    </source>
</evidence>
<reference evidence="8" key="1">
    <citation type="submission" date="2023-03" db="EMBL/GenBank/DDBJ databases">
        <title>Chromosome-scale reference genome and RAD-based genetic map of yellow starthistle (Centaurea solstitialis) reveal putative structural variation and QTLs associated with invader traits.</title>
        <authorList>
            <person name="Reatini B."/>
            <person name="Cang F.A."/>
            <person name="Jiang Q."/>
            <person name="Mckibben M.T.W."/>
            <person name="Barker M.S."/>
            <person name="Rieseberg L.H."/>
            <person name="Dlugosch K.M."/>
        </authorList>
    </citation>
    <scope>NUCLEOTIDE SEQUENCE</scope>
    <source>
        <strain evidence="8">CAN-66</strain>
        <tissue evidence="8">Leaf</tissue>
    </source>
</reference>
<feature type="transmembrane region" description="Helical" evidence="7">
    <location>
        <begin position="57"/>
        <end position="76"/>
    </location>
</feature>
<dbReference type="AlphaFoldDB" id="A0AA38SWM0"/>
<dbReference type="SUPFAM" id="SSF48264">
    <property type="entry name" value="Cytochrome P450"/>
    <property type="match status" value="2"/>
</dbReference>